<dbReference type="EMBL" id="CAAALY010281239">
    <property type="protein sequence ID" value="VEL43420.1"/>
    <property type="molecule type" value="Genomic_DNA"/>
</dbReference>
<name>A0A448XRW2_9PLAT</name>
<proteinExistence type="predicted"/>
<accession>A0A448XRW2</accession>
<dbReference type="Proteomes" id="UP000784294">
    <property type="component" value="Unassembled WGS sequence"/>
</dbReference>
<organism evidence="1 2">
    <name type="scientific">Protopolystoma xenopodis</name>
    <dbReference type="NCBI Taxonomy" id="117903"/>
    <lineage>
        <taxon>Eukaryota</taxon>
        <taxon>Metazoa</taxon>
        <taxon>Spiralia</taxon>
        <taxon>Lophotrochozoa</taxon>
        <taxon>Platyhelminthes</taxon>
        <taxon>Monogenea</taxon>
        <taxon>Polyopisthocotylea</taxon>
        <taxon>Polystomatidea</taxon>
        <taxon>Polystomatidae</taxon>
        <taxon>Protopolystoma</taxon>
    </lineage>
</organism>
<gene>
    <name evidence="1" type="ORF">PXEA_LOCUS36860</name>
</gene>
<evidence type="ECO:0000313" key="2">
    <source>
        <dbReference type="Proteomes" id="UP000784294"/>
    </source>
</evidence>
<keyword evidence="2" id="KW-1185">Reference proteome</keyword>
<protein>
    <submittedName>
        <fullName evidence="1">Uncharacterized protein</fullName>
    </submittedName>
</protein>
<dbReference type="AlphaFoldDB" id="A0A448XRW2"/>
<sequence>MSSSYRRSFCLDWSPAPVRAPLCQPALAYLCRYARFICHLWSLHRCPPIKAVRWRVRLACNGLNPMQACVTPEDRSTRSPFSELQQQAAFAHSGQLAPNPPGLFWRLESPVSKAPAAAEAWRAVDQAALELDKEMASRQRQRVIVTKILDSYFFRTH</sequence>
<evidence type="ECO:0000313" key="1">
    <source>
        <dbReference type="EMBL" id="VEL43420.1"/>
    </source>
</evidence>
<comment type="caution">
    <text evidence="1">The sequence shown here is derived from an EMBL/GenBank/DDBJ whole genome shotgun (WGS) entry which is preliminary data.</text>
</comment>
<reference evidence="1" key="1">
    <citation type="submission" date="2018-11" db="EMBL/GenBank/DDBJ databases">
        <authorList>
            <consortium name="Pathogen Informatics"/>
        </authorList>
    </citation>
    <scope>NUCLEOTIDE SEQUENCE</scope>
</reference>